<dbReference type="AlphaFoldDB" id="A0ABD7V680"/>
<gene>
    <name evidence="1" type="ORF">NCTC8139_03442</name>
</gene>
<organism evidence="1 2">
    <name type="scientific">Gordonia paraffinivorans</name>
    <dbReference type="NCBI Taxonomy" id="175628"/>
    <lineage>
        <taxon>Bacteria</taxon>
        <taxon>Bacillati</taxon>
        <taxon>Actinomycetota</taxon>
        <taxon>Actinomycetes</taxon>
        <taxon>Mycobacteriales</taxon>
        <taxon>Gordoniaceae</taxon>
        <taxon>Gordonia</taxon>
    </lineage>
</organism>
<dbReference type="GeneID" id="60751418"/>
<name>A0ABD7V680_9ACTN</name>
<accession>A0ABD7V680</accession>
<evidence type="ECO:0008006" key="3">
    <source>
        <dbReference type="Google" id="ProtNLM"/>
    </source>
</evidence>
<dbReference type="RefSeq" id="WP_006900767.1">
    <property type="nucleotide sequence ID" value="NZ_CAACYD010000007.1"/>
</dbReference>
<evidence type="ECO:0000313" key="2">
    <source>
        <dbReference type="Proteomes" id="UP000360750"/>
    </source>
</evidence>
<reference evidence="1 2" key="1">
    <citation type="submission" date="2019-02" db="EMBL/GenBank/DDBJ databases">
        <authorList>
            <consortium name="Pathogen Informatics"/>
        </authorList>
    </citation>
    <scope>NUCLEOTIDE SEQUENCE [LARGE SCALE GENOMIC DNA]</scope>
    <source>
        <strain evidence="1 2">3012STDY6756503</strain>
    </source>
</reference>
<proteinExistence type="predicted"/>
<evidence type="ECO:0000313" key="1">
    <source>
        <dbReference type="EMBL" id="VFA89869.1"/>
    </source>
</evidence>
<sequence>MIEFPIDRFPADRHGLIRREATLRVGIADDVVNAAVRRGRLLRLAPGVWVPAFPGLEDADGVDRLYRYRSIAVATSARDRGVSTLSHFSAAALLGLDTLHPDRERVHLTKSTARGGFVRGLRHVHNGPLTPAETVEIDGVVVTRLERTAVDIAMAGSFEQAIVVLDAALRLGADPAVMTAMVDARAGTPNIGVARRALSLADARSESVGESWSRAQMIEAGIPLPRLQHTFETSYGDIRSDFDWDGLVIGEFDGMHKYDKLIRDGETVRDVLIREKRREGALAEQGIVVIRWTWSTLERRELAQILRPSLARIGLVAA</sequence>
<comment type="caution">
    <text evidence="1">The sequence shown here is derived from an EMBL/GenBank/DDBJ whole genome shotgun (WGS) entry which is preliminary data.</text>
</comment>
<protein>
    <recommendedName>
        <fullName evidence="3">AbiEi antitoxin C-terminal domain-containing protein</fullName>
    </recommendedName>
</protein>
<dbReference type="Proteomes" id="UP000360750">
    <property type="component" value="Unassembled WGS sequence"/>
</dbReference>
<dbReference type="EMBL" id="CAACYD010000007">
    <property type="protein sequence ID" value="VFA89869.1"/>
    <property type="molecule type" value="Genomic_DNA"/>
</dbReference>